<dbReference type="EMBL" id="JARIHO010000042">
    <property type="protein sequence ID" value="KAJ7326245.1"/>
    <property type="molecule type" value="Genomic_DNA"/>
</dbReference>
<evidence type="ECO:0000313" key="3">
    <source>
        <dbReference type="Proteomes" id="UP001218218"/>
    </source>
</evidence>
<sequence>MSRPVFLAFLLRVTNYIFGVNLIPAPEIPPDNEEKGWYIISWGLLTRDRDWLLFVQNPSDDSRAIEPIYFARMFEDALKYLPLCEAFQDAFMLDDTGRWVNKKPLYYVVDNDGEIYYTSEAAKNACQRPPGDGVICVLTSERDAQVRTDGWPDYY</sequence>
<proteinExistence type="predicted"/>
<name>A0AAD7EHU0_9AGAR</name>
<protein>
    <submittedName>
        <fullName evidence="2">Uncharacterized protein</fullName>
    </submittedName>
</protein>
<keyword evidence="3" id="KW-1185">Reference proteome</keyword>
<dbReference type="AlphaFoldDB" id="A0AAD7EHU0"/>
<gene>
    <name evidence="2" type="ORF">DFH08DRAFT_968159</name>
</gene>
<feature type="signal peptide" evidence="1">
    <location>
        <begin position="1"/>
        <end position="19"/>
    </location>
</feature>
<organism evidence="2 3">
    <name type="scientific">Mycena albidolilacea</name>
    <dbReference type="NCBI Taxonomy" id="1033008"/>
    <lineage>
        <taxon>Eukaryota</taxon>
        <taxon>Fungi</taxon>
        <taxon>Dikarya</taxon>
        <taxon>Basidiomycota</taxon>
        <taxon>Agaricomycotina</taxon>
        <taxon>Agaricomycetes</taxon>
        <taxon>Agaricomycetidae</taxon>
        <taxon>Agaricales</taxon>
        <taxon>Marasmiineae</taxon>
        <taxon>Mycenaceae</taxon>
        <taxon>Mycena</taxon>
    </lineage>
</organism>
<comment type="caution">
    <text evidence="2">The sequence shown here is derived from an EMBL/GenBank/DDBJ whole genome shotgun (WGS) entry which is preliminary data.</text>
</comment>
<reference evidence="2" key="1">
    <citation type="submission" date="2023-03" db="EMBL/GenBank/DDBJ databases">
        <title>Massive genome expansion in bonnet fungi (Mycena s.s.) driven by repeated elements and novel gene families across ecological guilds.</title>
        <authorList>
            <consortium name="Lawrence Berkeley National Laboratory"/>
            <person name="Harder C.B."/>
            <person name="Miyauchi S."/>
            <person name="Viragh M."/>
            <person name="Kuo A."/>
            <person name="Thoen E."/>
            <person name="Andreopoulos B."/>
            <person name="Lu D."/>
            <person name="Skrede I."/>
            <person name="Drula E."/>
            <person name="Henrissat B."/>
            <person name="Morin E."/>
            <person name="Kohler A."/>
            <person name="Barry K."/>
            <person name="LaButti K."/>
            <person name="Morin E."/>
            <person name="Salamov A."/>
            <person name="Lipzen A."/>
            <person name="Mereny Z."/>
            <person name="Hegedus B."/>
            <person name="Baldrian P."/>
            <person name="Stursova M."/>
            <person name="Weitz H."/>
            <person name="Taylor A."/>
            <person name="Grigoriev I.V."/>
            <person name="Nagy L.G."/>
            <person name="Martin F."/>
            <person name="Kauserud H."/>
        </authorList>
    </citation>
    <scope>NUCLEOTIDE SEQUENCE</scope>
    <source>
        <strain evidence="2">CBHHK002</strain>
    </source>
</reference>
<evidence type="ECO:0000313" key="2">
    <source>
        <dbReference type="EMBL" id="KAJ7326245.1"/>
    </source>
</evidence>
<keyword evidence="1" id="KW-0732">Signal</keyword>
<feature type="chain" id="PRO_5042034465" evidence="1">
    <location>
        <begin position="20"/>
        <end position="155"/>
    </location>
</feature>
<evidence type="ECO:0000256" key="1">
    <source>
        <dbReference type="SAM" id="SignalP"/>
    </source>
</evidence>
<accession>A0AAD7EHU0</accession>
<dbReference type="Proteomes" id="UP001218218">
    <property type="component" value="Unassembled WGS sequence"/>
</dbReference>